<dbReference type="EMBL" id="KZ559143">
    <property type="protein sequence ID" value="PLB37398.1"/>
    <property type="molecule type" value="Genomic_DNA"/>
</dbReference>
<protein>
    <recommendedName>
        <fullName evidence="3">Carboxylic ester hydrolase</fullName>
        <ecNumber evidence="3">3.1.1.-</ecNumber>
    </recommendedName>
</protein>
<dbReference type="GO" id="GO:0052689">
    <property type="term" value="F:carboxylic ester hydrolase activity"/>
    <property type="evidence" value="ECO:0007669"/>
    <property type="project" value="TreeGrafter"/>
</dbReference>
<reference evidence="5 6" key="1">
    <citation type="submission" date="2017-12" db="EMBL/GenBank/DDBJ databases">
        <authorList>
            <consortium name="DOE Joint Genome Institute"/>
            <person name="Haridas S."/>
            <person name="Kjaerbolling I."/>
            <person name="Vesth T.C."/>
            <person name="Frisvad J.C."/>
            <person name="Nybo J.L."/>
            <person name="Theobald S."/>
            <person name="Kuo A."/>
            <person name="Bowyer P."/>
            <person name="Matsuda Y."/>
            <person name="Mondo S."/>
            <person name="Lyhne E.K."/>
            <person name="Kogle M.E."/>
            <person name="Clum A."/>
            <person name="Lipzen A."/>
            <person name="Salamov A."/>
            <person name="Ngan C.Y."/>
            <person name="Daum C."/>
            <person name="Chiniquy J."/>
            <person name="Barry K."/>
            <person name="LaButti K."/>
            <person name="Simmons B.A."/>
            <person name="Magnuson J.K."/>
            <person name="Mortensen U.H."/>
            <person name="Larsen T.O."/>
            <person name="Grigoriev I.V."/>
            <person name="Baker S.E."/>
            <person name="Andersen M.R."/>
            <person name="Nordberg H.P."/>
            <person name="Cantor M.N."/>
            <person name="Hua S.X."/>
        </authorList>
    </citation>
    <scope>NUCLEOTIDE SEQUENCE [LARGE SCALE GENOMIC DNA]</scope>
    <source>
        <strain evidence="5 6">CBS 102.13</strain>
    </source>
</reference>
<feature type="signal peptide" evidence="3">
    <location>
        <begin position="1"/>
        <end position="19"/>
    </location>
</feature>
<dbReference type="RefSeq" id="XP_024671410.1">
    <property type="nucleotide sequence ID" value="XM_024816539.1"/>
</dbReference>
<evidence type="ECO:0000313" key="5">
    <source>
        <dbReference type="EMBL" id="PLB37398.1"/>
    </source>
</evidence>
<dbReference type="InterPro" id="IPR029058">
    <property type="entry name" value="AB_hydrolase_fold"/>
</dbReference>
<dbReference type="InterPro" id="IPR019819">
    <property type="entry name" value="Carboxylesterase_B_CS"/>
</dbReference>
<proteinExistence type="inferred from homology"/>
<evidence type="ECO:0000256" key="3">
    <source>
        <dbReference type="RuleBase" id="RU361235"/>
    </source>
</evidence>
<dbReference type="EC" id="3.1.1.-" evidence="3"/>
<dbReference type="PANTHER" id="PTHR43918:SF4">
    <property type="entry name" value="CARBOXYLIC ESTER HYDROLASE"/>
    <property type="match status" value="1"/>
</dbReference>
<comment type="similarity">
    <text evidence="1 3">Belongs to the type-B carboxylesterase/lipase family.</text>
</comment>
<dbReference type="InterPro" id="IPR050654">
    <property type="entry name" value="AChE-related_enzymes"/>
</dbReference>
<evidence type="ECO:0000256" key="2">
    <source>
        <dbReference type="ARBA" id="ARBA00022801"/>
    </source>
</evidence>
<gene>
    <name evidence="5" type="ORF">BDW47DRAFT_126330</name>
</gene>
<name>A0A2I2F9W4_ASPCN</name>
<evidence type="ECO:0000259" key="4">
    <source>
        <dbReference type="Pfam" id="PF00135"/>
    </source>
</evidence>
<dbReference type="Proteomes" id="UP000234585">
    <property type="component" value="Unassembled WGS sequence"/>
</dbReference>
<sequence>MYTLFALVLMVQTLWSGHGHKRDADPDAPIVDLGYSTYRGSHVADTGVDQFLGMRYAAPPLGNLRFRAPLDPVNTSTVQDASSFKPICISTGAKKPTATKGEDCLFVNVFKPSHATPNSSLPVWVYIQGGGFMSNSNANFNGTTVIEESGGDIVFVNFNYRVGALGFLASEEVRANGDLNAGLLDQRKALEWVRKYISQFGGNPDHVVLHGASAGAASVGIHMSAYGGRNDSLFIGAAVESPFWPGLSTIQNSEFQFDRFVKDAGCSGPRDAMSCLRSADITKIQAANVPSPYPNQKTPPLWYFLPVVDGDLVQDYLYRVFEDGKYLNVPLLIGDDTDEGTYFVHNAATPADVSAFLEANYPGLSPAQLAEINDAYPKLEPAAQHAEYFSSAAAAYGDAAFVCPGNFMAESLAKSLSPTKVWNYRFNVQDPQFVDRGYGTPHTWESSAIFGPGNAFTLHNAPDNTYREVNAAIVPVTMRYWISFVKYLDPNTFKSDDAPMWEPWGEGRGERLKIETGATNMETVPQAQVESCELWKKLTPSMTEIPSAGCGLACNTTFTRWFWGLSLLYLTMFLGV</sequence>
<dbReference type="GeneID" id="36523699"/>
<dbReference type="PROSITE" id="PS00122">
    <property type="entry name" value="CARBOXYLESTERASE_B_1"/>
    <property type="match status" value="1"/>
</dbReference>
<feature type="chain" id="PRO_5013985758" description="Carboxylic ester hydrolase" evidence="3">
    <location>
        <begin position="20"/>
        <end position="576"/>
    </location>
</feature>
<dbReference type="InterPro" id="IPR002018">
    <property type="entry name" value="CarbesteraseB"/>
</dbReference>
<dbReference type="STRING" id="41067.A0A2I2F9W4"/>
<keyword evidence="3" id="KW-0732">Signal</keyword>
<evidence type="ECO:0000313" key="6">
    <source>
        <dbReference type="Proteomes" id="UP000234585"/>
    </source>
</evidence>
<evidence type="ECO:0000256" key="1">
    <source>
        <dbReference type="ARBA" id="ARBA00005964"/>
    </source>
</evidence>
<keyword evidence="6" id="KW-1185">Reference proteome</keyword>
<dbReference type="InterPro" id="IPR019826">
    <property type="entry name" value="Carboxylesterase_B_AS"/>
</dbReference>
<dbReference type="Pfam" id="PF00135">
    <property type="entry name" value="COesterase"/>
    <property type="match status" value="1"/>
</dbReference>
<dbReference type="Gene3D" id="3.40.50.1820">
    <property type="entry name" value="alpha/beta hydrolase"/>
    <property type="match status" value="1"/>
</dbReference>
<organism evidence="5 6">
    <name type="scientific">Aspergillus candidus</name>
    <dbReference type="NCBI Taxonomy" id="41067"/>
    <lineage>
        <taxon>Eukaryota</taxon>
        <taxon>Fungi</taxon>
        <taxon>Dikarya</taxon>
        <taxon>Ascomycota</taxon>
        <taxon>Pezizomycotina</taxon>
        <taxon>Eurotiomycetes</taxon>
        <taxon>Eurotiomycetidae</taxon>
        <taxon>Eurotiales</taxon>
        <taxon>Aspergillaceae</taxon>
        <taxon>Aspergillus</taxon>
        <taxon>Aspergillus subgen. Circumdati</taxon>
    </lineage>
</organism>
<keyword evidence="2 3" id="KW-0378">Hydrolase</keyword>
<dbReference type="PANTHER" id="PTHR43918">
    <property type="entry name" value="ACETYLCHOLINESTERASE"/>
    <property type="match status" value="1"/>
</dbReference>
<feature type="domain" description="Carboxylesterase type B" evidence="4">
    <location>
        <begin position="28"/>
        <end position="527"/>
    </location>
</feature>
<dbReference type="OrthoDB" id="408631at2759"/>
<dbReference type="SUPFAM" id="SSF53474">
    <property type="entry name" value="alpha/beta-Hydrolases"/>
    <property type="match status" value="1"/>
</dbReference>
<dbReference type="AlphaFoldDB" id="A0A2I2F9W4"/>
<accession>A0A2I2F9W4</accession>
<dbReference type="PROSITE" id="PS00941">
    <property type="entry name" value="CARBOXYLESTERASE_B_2"/>
    <property type="match status" value="1"/>
</dbReference>